<accession>A0A4R4RJ85</accession>
<keyword evidence="2" id="KW-0812">Transmembrane</keyword>
<organism evidence="3 4">
    <name type="scientific">Jiangella ureilytica</name>
    <dbReference type="NCBI Taxonomy" id="2530374"/>
    <lineage>
        <taxon>Bacteria</taxon>
        <taxon>Bacillati</taxon>
        <taxon>Actinomycetota</taxon>
        <taxon>Actinomycetes</taxon>
        <taxon>Jiangellales</taxon>
        <taxon>Jiangellaceae</taxon>
        <taxon>Jiangella</taxon>
    </lineage>
</organism>
<dbReference type="Pfam" id="PF22564">
    <property type="entry name" value="HAAS"/>
    <property type="match status" value="1"/>
</dbReference>
<dbReference type="Proteomes" id="UP000295621">
    <property type="component" value="Unassembled WGS sequence"/>
</dbReference>
<evidence type="ECO:0000256" key="2">
    <source>
        <dbReference type="SAM" id="Phobius"/>
    </source>
</evidence>
<evidence type="ECO:0000313" key="3">
    <source>
        <dbReference type="EMBL" id="TDC48513.1"/>
    </source>
</evidence>
<evidence type="ECO:0000256" key="1">
    <source>
        <dbReference type="SAM" id="MobiDB-lite"/>
    </source>
</evidence>
<keyword evidence="2" id="KW-1133">Transmembrane helix</keyword>
<gene>
    <name evidence="3" type="ORF">E1212_21110</name>
</gene>
<protein>
    <submittedName>
        <fullName evidence="3">Uncharacterized protein</fullName>
    </submittedName>
</protein>
<name>A0A4R4RJ85_9ACTN</name>
<sequence>MSTTRRTAHPAVATYVAAVRDELGDLPPDELAEIAEDVRDHLEHVAAEYGDDVTVGVLIDRLGAPAAYAAELRAAAGLPKPTPAPEPVRTGFVRRLVRFLVAAFGWGAVGLGALAFVDTLFGLSGSPEVFAAPALVAAVVAVTAALLLVTGRENPVAELRQIPTAPILAQVEEWVRSMPWGRPAIEVVTSLRPAWWIARAAAFGLVTTLVLGSAPLGVAVFLAAVVASVWLGRRTAAGEIRGTRLLAVQVGNAALAIAGLVVATTAAGFVAGDRVQYVDGGYSYDDPGPGFHDVNGVQVTNIFPYGSDGTLLENVRLYDQNGNPVDLGWTERCADGAFMGTSFTEPNPWGDHVFPRLTVTADDMTGSCSDPALEPPFGDRLPRAEPAGTPPAGPLK</sequence>
<feature type="transmembrane region" description="Helical" evidence="2">
    <location>
        <begin position="96"/>
        <end position="117"/>
    </location>
</feature>
<feature type="transmembrane region" description="Helical" evidence="2">
    <location>
        <begin position="250"/>
        <end position="271"/>
    </location>
</feature>
<dbReference type="OrthoDB" id="5185521at2"/>
<dbReference type="EMBL" id="SMKL01000055">
    <property type="protein sequence ID" value="TDC48513.1"/>
    <property type="molecule type" value="Genomic_DNA"/>
</dbReference>
<feature type="region of interest" description="Disordered" evidence="1">
    <location>
        <begin position="365"/>
        <end position="396"/>
    </location>
</feature>
<feature type="transmembrane region" description="Helical" evidence="2">
    <location>
        <begin position="129"/>
        <end position="150"/>
    </location>
</feature>
<reference evidence="3 4" key="1">
    <citation type="submission" date="2019-02" db="EMBL/GenBank/DDBJ databases">
        <title>Draft genome sequences of novel Actinobacteria.</title>
        <authorList>
            <person name="Sahin N."/>
            <person name="Ay H."/>
            <person name="Saygin H."/>
        </authorList>
    </citation>
    <scope>NUCLEOTIDE SEQUENCE [LARGE SCALE GENOMIC DNA]</scope>
    <source>
        <strain evidence="3 4">KC603</strain>
    </source>
</reference>
<evidence type="ECO:0000313" key="4">
    <source>
        <dbReference type="Proteomes" id="UP000295621"/>
    </source>
</evidence>
<proteinExistence type="predicted"/>
<comment type="caution">
    <text evidence="3">The sequence shown here is derived from an EMBL/GenBank/DDBJ whole genome shotgun (WGS) entry which is preliminary data.</text>
</comment>
<keyword evidence="4" id="KW-1185">Reference proteome</keyword>
<dbReference type="AlphaFoldDB" id="A0A4R4RJ85"/>
<dbReference type="RefSeq" id="WP_131986098.1">
    <property type="nucleotide sequence ID" value="NZ_SMKL01000055.1"/>
</dbReference>
<keyword evidence="2" id="KW-0472">Membrane</keyword>
<feature type="transmembrane region" description="Helical" evidence="2">
    <location>
        <begin position="200"/>
        <end position="230"/>
    </location>
</feature>